<keyword evidence="4" id="KW-0597">Phosphoprotein</keyword>
<name>A0A7N4V174_SARHA</name>
<evidence type="ECO:0000256" key="4">
    <source>
        <dbReference type="ARBA" id="ARBA00022553"/>
    </source>
</evidence>
<dbReference type="GO" id="GO:0042311">
    <property type="term" value="P:vasodilation"/>
    <property type="evidence" value="ECO:0007669"/>
    <property type="project" value="Ensembl"/>
</dbReference>
<evidence type="ECO:0000313" key="20">
    <source>
        <dbReference type="Ensembl" id="ENSSHAP00000031650.1"/>
    </source>
</evidence>
<dbReference type="InterPro" id="IPR017452">
    <property type="entry name" value="GPCR_Rhodpsn_7TM"/>
</dbReference>
<dbReference type="GeneTree" id="ENSGT01130000278308"/>
<dbReference type="GO" id="GO:1990127">
    <property type="term" value="P:intrinsic apoptotic signaling pathway in response to osmotic stress by p53 class mediator"/>
    <property type="evidence" value="ECO:0007669"/>
    <property type="project" value="Ensembl"/>
</dbReference>
<dbReference type="InterPro" id="IPR000276">
    <property type="entry name" value="GPCR_Rhodpsn"/>
</dbReference>
<evidence type="ECO:0000256" key="6">
    <source>
        <dbReference type="ARBA" id="ARBA00022989"/>
    </source>
</evidence>
<dbReference type="PANTHER" id="PTHR10489">
    <property type="entry name" value="CELL ADHESION MOLECULE"/>
    <property type="match status" value="1"/>
</dbReference>
<dbReference type="GO" id="GO:0019722">
    <property type="term" value="P:calcium-mediated signaling"/>
    <property type="evidence" value="ECO:0007669"/>
    <property type="project" value="TreeGrafter"/>
</dbReference>
<evidence type="ECO:0000256" key="9">
    <source>
        <dbReference type="ARBA" id="ARBA00023139"/>
    </source>
</evidence>
<dbReference type="PRINTS" id="PR00425">
    <property type="entry name" value="BRADYKININR"/>
</dbReference>
<dbReference type="GO" id="GO:1902239">
    <property type="term" value="P:negative regulation of intrinsic apoptotic signaling pathway in response to osmotic stress by p53 class mediator"/>
    <property type="evidence" value="ECO:0007669"/>
    <property type="project" value="Ensembl"/>
</dbReference>
<reference evidence="20" key="3">
    <citation type="submission" date="2025-09" db="UniProtKB">
        <authorList>
            <consortium name="Ensembl"/>
        </authorList>
    </citation>
    <scope>IDENTIFICATION</scope>
</reference>
<reference evidence="20" key="2">
    <citation type="submission" date="2025-08" db="UniProtKB">
        <authorList>
            <consortium name="Ensembl"/>
        </authorList>
    </citation>
    <scope>IDENTIFICATION</scope>
</reference>
<keyword evidence="12" id="KW-0325">Glycoprotein</keyword>
<evidence type="ECO:0000256" key="16">
    <source>
        <dbReference type="ARBA" id="ARBA00025954"/>
    </source>
</evidence>
<keyword evidence="5 17" id="KW-0812">Transmembrane</keyword>
<feature type="transmembrane region" description="Helical" evidence="18">
    <location>
        <begin position="158"/>
        <end position="177"/>
    </location>
</feature>
<dbReference type="AlphaFoldDB" id="A0A7N4V174"/>
<dbReference type="Ensembl" id="ENSSHAT00000041790.1">
    <property type="protein sequence ID" value="ENSSHAP00000031650.1"/>
    <property type="gene ID" value="ENSSHAG00000027941.1"/>
</dbReference>
<keyword evidence="10" id="KW-1015">Disulfide bond</keyword>
<evidence type="ECO:0000256" key="8">
    <source>
        <dbReference type="ARBA" id="ARBA00023136"/>
    </source>
</evidence>
<dbReference type="FunCoup" id="A0A7N4V174">
    <property type="interactions" value="1223"/>
</dbReference>
<sequence>MINSSQEVLSPGINESLFNETTKMKCSFTEFWDWFNIMQTPFLWIIFVLVTVENIFVLSVFCLHKSRCTVPEIYLGNLAAADFILGLCLPFWAINITNNYDWPFGEILCKVVNSFIYMNLYSSIFFLMMVSIDRYLALVKTMSMGQMRRTCHAKCYSFIIWLFTMIVSSPVVIFRTLREYKDEGHNITACVLAYPSPNWTIFTNILLNGVGFMLPLCIISFCSVKIIHVLRNNEMQQFKGKQTEKKAAILVLVVLLLFIICWLPFQVSTLMDTFYRLKVISDCQTVNILNVFTQIGTYIGYSNSFLNPLVYIFVGKRFQKKSKEVYKECFKIEWCQSDSIQIENSVSTLKTTISMDRQINKLHKHLEYNQ</sequence>
<dbReference type="SUPFAM" id="SSF81321">
    <property type="entry name" value="Family A G protein-coupled receptor-like"/>
    <property type="match status" value="1"/>
</dbReference>
<evidence type="ECO:0000256" key="18">
    <source>
        <dbReference type="SAM" id="Phobius"/>
    </source>
</evidence>
<dbReference type="GO" id="GO:0009897">
    <property type="term" value="C:external side of plasma membrane"/>
    <property type="evidence" value="ECO:0007669"/>
    <property type="project" value="TreeGrafter"/>
</dbReference>
<dbReference type="GO" id="GO:0060326">
    <property type="term" value="P:cell chemotaxis"/>
    <property type="evidence" value="ECO:0007669"/>
    <property type="project" value="TreeGrafter"/>
</dbReference>
<dbReference type="Proteomes" id="UP000007648">
    <property type="component" value="Unassembled WGS sequence"/>
</dbReference>
<evidence type="ECO:0000256" key="3">
    <source>
        <dbReference type="ARBA" id="ARBA00022475"/>
    </source>
</evidence>
<dbReference type="CTD" id="624"/>
<evidence type="ECO:0000256" key="11">
    <source>
        <dbReference type="ARBA" id="ARBA00023170"/>
    </source>
</evidence>
<protein>
    <recommendedName>
        <fullName evidence="2">B2 bradykinin receptor</fullName>
    </recommendedName>
</protein>
<evidence type="ECO:0000259" key="19">
    <source>
        <dbReference type="PROSITE" id="PS50262"/>
    </source>
</evidence>
<evidence type="ECO:0000256" key="15">
    <source>
        <dbReference type="ARBA" id="ARBA00025423"/>
    </source>
</evidence>
<proteinExistence type="inferred from homology"/>
<dbReference type="InterPro" id="IPR000496">
    <property type="entry name" value="Brdyknn_rcpt"/>
</dbReference>
<keyword evidence="21" id="KW-1185">Reference proteome</keyword>
<feature type="transmembrane region" description="Helical" evidence="18">
    <location>
        <begin position="247"/>
        <end position="265"/>
    </location>
</feature>
<dbReference type="InterPro" id="IPR001504">
    <property type="entry name" value="Brdyknn_2_rcpt"/>
</dbReference>
<evidence type="ECO:0000256" key="10">
    <source>
        <dbReference type="ARBA" id="ARBA00023157"/>
    </source>
</evidence>
<comment type="similarity">
    <text evidence="17">Belongs to the G-protein coupled receptor 1 family.</text>
</comment>
<keyword evidence="13 17" id="KW-0807">Transducer</keyword>
<comment type="function">
    <text evidence="15">Receptor for bradykinin. It is associated with G proteins that activate a phosphatidylinositol-calcium second messenger system.</text>
</comment>
<keyword evidence="6 18" id="KW-1133">Transmembrane helix</keyword>
<keyword evidence="9" id="KW-0564">Palmitate</keyword>
<organism evidence="20 21">
    <name type="scientific">Sarcophilus harrisii</name>
    <name type="common">Tasmanian devil</name>
    <name type="synonym">Sarcophilus laniarius</name>
    <dbReference type="NCBI Taxonomy" id="9305"/>
    <lineage>
        <taxon>Eukaryota</taxon>
        <taxon>Metazoa</taxon>
        <taxon>Chordata</taxon>
        <taxon>Craniata</taxon>
        <taxon>Vertebrata</taxon>
        <taxon>Euteleostomi</taxon>
        <taxon>Mammalia</taxon>
        <taxon>Metatheria</taxon>
        <taxon>Dasyuromorphia</taxon>
        <taxon>Dasyuridae</taxon>
        <taxon>Sarcophilus</taxon>
    </lineage>
</organism>
<evidence type="ECO:0000256" key="12">
    <source>
        <dbReference type="ARBA" id="ARBA00023180"/>
    </source>
</evidence>
<evidence type="ECO:0000256" key="13">
    <source>
        <dbReference type="ARBA" id="ARBA00023224"/>
    </source>
</evidence>
<dbReference type="PROSITE" id="PS50262">
    <property type="entry name" value="G_PROTEIN_RECEP_F1_2"/>
    <property type="match status" value="1"/>
</dbReference>
<dbReference type="PROSITE" id="PS00237">
    <property type="entry name" value="G_PROTEIN_RECEP_F1_1"/>
    <property type="match status" value="1"/>
</dbReference>
<dbReference type="GO" id="GO:0016493">
    <property type="term" value="F:C-C chemokine receptor activity"/>
    <property type="evidence" value="ECO:0007669"/>
    <property type="project" value="TreeGrafter"/>
</dbReference>
<dbReference type="GO" id="GO:0031702">
    <property type="term" value="F:type 1 angiotensin receptor binding"/>
    <property type="evidence" value="ECO:0007669"/>
    <property type="project" value="Ensembl"/>
</dbReference>
<dbReference type="GO" id="GO:0019957">
    <property type="term" value="F:C-C chemokine binding"/>
    <property type="evidence" value="ECO:0007669"/>
    <property type="project" value="TreeGrafter"/>
</dbReference>
<dbReference type="GO" id="GO:0009651">
    <property type="term" value="P:response to salt stress"/>
    <property type="evidence" value="ECO:0007669"/>
    <property type="project" value="Ensembl"/>
</dbReference>
<dbReference type="Gene3D" id="1.20.1070.10">
    <property type="entry name" value="Rhodopsin 7-helix transmembrane proteins"/>
    <property type="match status" value="1"/>
</dbReference>
<dbReference type="InterPro" id="IPR050119">
    <property type="entry name" value="CCR1-9-like"/>
</dbReference>
<dbReference type="GeneID" id="100918161"/>
<dbReference type="PANTHER" id="PTHR10489:SF957">
    <property type="entry name" value="B2 BRADYKININ RECEPTOR"/>
    <property type="match status" value="1"/>
</dbReference>
<feature type="domain" description="G-protein coupled receptors family 1 profile" evidence="19">
    <location>
        <begin position="53"/>
        <end position="311"/>
    </location>
</feature>
<feature type="transmembrane region" description="Helical" evidence="18">
    <location>
        <begin position="42"/>
        <end position="63"/>
    </location>
</feature>
<dbReference type="GO" id="GO:0006939">
    <property type="term" value="P:smooth muscle contraction"/>
    <property type="evidence" value="ECO:0007669"/>
    <property type="project" value="InterPro"/>
</dbReference>
<dbReference type="GO" id="GO:0006955">
    <property type="term" value="P:immune response"/>
    <property type="evidence" value="ECO:0007669"/>
    <property type="project" value="TreeGrafter"/>
</dbReference>
<dbReference type="GO" id="GO:0042310">
    <property type="term" value="P:vasoconstriction"/>
    <property type="evidence" value="ECO:0007669"/>
    <property type="project" value="InterPro"/>
</dbReference>
<gene>
    <name evidence="20" type="primary">BDKRB2</name>
</gene>
<dbReference type="GO" id="GO:0050482">
    <property type="term" value="P:arachidonate secretion"/>
    <property type="evidence" value="ECO:0007669"/>
    <property type="project" value="Ensembl"/>
</dbReference>
<reference evidence="20 21" key="1">
    <citation type="journal article" date="2011" name="Proc. Natl. Acad. Sci. U.S.A.">
        <title>Genetic diversity and population structure of the endangered marsupial Sarcophilus harrisii (Tasmanian devil).</title>
        <authorList>
            <person name="Miller W."/>
            <person name="Hayes V.M."/>
            <person name="Ratan A."/>
            <person name="Petersen D.C."/>
            <person name="Wittekindt N.E."/>
            <person name="Miller J."/>
            <person name="Walenz B."/>
            <person name="Knight J."/>
            <person name="Qi J."/>
            <person name="Zhao F."/>
            <person name="Wang Q."/>
            <person name="Bedoya-Reina O.C."/>
            <person name="Katiyar N."/>
            <person name="Tomsho L.P."/>
            <person name="Kasson L.M."/>
            <person name="Hardie R.A."/>
            <person name="Woodbridge P."/>
            <person name="Tindall E.A."/>
            <person name="Bertelsen M.F."/>
            <person name="Dixon D."/>
            <person name="Pyecroft S."/>
            <person name="Helgen K.M."/>
            <person name="Lesk A.M."/>
            <person name="Pringle T.H."/>
            <person name="Patterson N."/>
            <person name="Zhang Y."/>
            <person name="Kreiss A."/>
            <person name="Woods G.M."/>
            <person name="Jones M.E."/>
            <person name="Schuster S.C."/>
        </authorList>
    </citation>
    <scope>NUCLEOTIDE SEQUENCE [LARGE SCALE GENOMIC DNA]</scope>
</reference>
<comment type="subunit">
    <text evidence="16">Forms a complex with PECAM1 and GNAQ. Interacts with PECAM1.</text>
</comment>
<dbReference type="OrthoDB" id="6076970at2759"/>
<feature type="transmembrane region" description="Helical" evidence="18">
    <location>
        <begin position="75"/>
        <end position="94"/>
    </location>
</feature>
<evidence type="ECO:0000256" key="5">
    <source>
        <dbReference type="ARBA" id="ARBA00022692"/>
    </source>
</evidence>
<dbReference type="PRINTS" id="PR00994">
    <property type="entry name" value="BRADYKINNB2R"/>
</dbReference>
<dbReference type="GO" id="GO:0005768">
    <property type="term" value="C:endosome"/>
    <property type="evidence" value="ECO:0007669"/>
    <property type="project" value="Ensembl"/>
</dbReference>
<evidence type="ECO:0000256" key="7">
    <source>
        <dbReference type="ARBA" id="ARBA00023040"/>
    </source>
</evidence>
<dbReference type="GO" id="GO:0004947">
    <property type="term" value="F:bradykinin receptor activity"/>
    <property type="evidence" value="ECO:0007669"/>
    <property type="project" value="Ensembl"/>
</dbReference>
<feature type="transmembrane region" description="Helical" evidence="18">
    <location>
        <begin position="114"/>
        <end position="137"/>
    </location>
</feature>
<dbReference type="PRINTS" id="PR00237">
    <property type="entry name" value="GPCRRHODOPSN"/>
</dbReference>
<accession>A0A7N4V174</accession>
<dbReference type="GO" id="GO:0046982">
    <property type="term" value="F:protein heterodimerization activity"/>
    <property type="evidence" value="ECO:0007669"/>
    <property type="project" value="Ensembl"/>
</dbReference>
<keyword evidence="8 18" id="KW-0472">Membrane</keyword>
<evidence type="ECO:0000256" key="1">
    <source>
        <dbReference type="ARBA" id="ARBA00004651"/>
    </source>
</evidence>
<dbReference type="KEGG" id="shr:100918161"/>
<feature type="transmembrane region" description="Helical" evidence="18">
    <location>
        <begin position="295"/>
        <end position="314"/>
    </location>
</feature>
<dbReference type="GO" id="GO:0007204">
    <property type="term" value="P:positive regulation of cytosolic calcium ion concentration"/>
    <property type="evidence" value="ECO:0007669"/>
    <property type="project" value="TreeGrafter"/>
</dbReference>
<evidence type="ECO:0000256" key="14">
    <source>
        <dbReference type="ARBA" id="ARBA00023288"/>
    </source>
</evidence>
<keyword evidence="14" id="KW-0449">Lipoprotein</keyword>
<dbReference type="InParanoid" id="A0A7N4V174"/>
<evidence type="ECO:0000256" key="2">
    <source>
        <dbReference type="ARBA" id="ARBA00013512"/>
    </source>
</evidence>
<dbReference type="FunFam" id="1.20.1070.10:FF:000201">
    <property type="entry name" value="Bradykinin receptor B2"/>
    <property type="match status" value="1"/>
</dbReference>
<keyword evidence="11 17" id="KW-0675">Receptor</keyword>
<keyword evidence="7 17" id="KW-0297">G-protein coupled receptor</keyword>
<dbReference type="RefSeq" id="XP_003756620.1">
    <property type="nucleotide sequence ID" value="XM_003756572.3"/>
</dbReference>
<evidence type="ECO:0000313" key="21">
    <source>
        <dbReference type="Proteomes" id="UP000007648"/>
    </source>
</evidence>
<evidence type="ECO:0000256" key="17">
    <source>
        <dbReference type="RuleBase" id="RU000688"/>
    </source>
</evidence>
<keyword evidence="3" id="KW-1003">Cell membrane</keyword>
<dbReference type="Pfam" id="PF00001">
    <property type="entry name" value="7tm_1"/>
    <property type="match status" value="1"/>
</dbReference>
<dbReference type="GO" id="GO:0002020">
    <property type="term" value="F:protease binding"/>
    <property type="evidence" value="ECO:0007669"/>
    <property type="project" value="Ensembl"/>
</dbReference>
<comment type="subcellular location">
    <subcellularLocation>
        <location evidence="1">Cell membrane</location>
        <topology evidence="1">Multi-pass membrane protein</topology>
    </subcellularLocation>
</comment>
<feature type="transmembrane region" description="Helical" evidence="18">
    <location>
        <begin position="205"/>
        <end position="227"/>
    </location>
</feature>